<sequence length="127" mass="14557">MSGKIPRLRGGRYVQAYPEVLDSPESKALSKVAQLLLFRLTVKCDPHSRNGRIAYSVRQAAEECRVREKTASAAFDELQDAGFIDLAMVYPRNERKAREWRLTFFPSPNGKQPTDDWKGWHTNNFEA</sequence>
<evidence type="ECO:0000313" key="2">
    <source>
        <dbReference type="Proteomes" id="UP000218896"/>
    </source>
</evidence>
<dbReference type="AlphaFoldDB" id="A0A2A2F1L6"/>
<name>A0A2A2F1L6_9GAMM</name>
<reference evidence="1 2" key="1">
    <citation type="submission" date="2017-08" db="EMBL/GenBank/DDBJ databases">
        <title>Halovibrio sewagensis sp. nov., isolated from wastewater of high salinity.</title>
        <authorList>
            <person name="Dong X."/>
            <person name="Zhang G."/>
        </authorList>
    </citation>
    <scope>NUCLEOTIDE SEQUENCE [LARGE SCALE GENOMIC DNA]</scope>
    <source>
        <strain evidence="1 2">YL5-2</strain>
    </source>
</reference>
<keyword evidence="2" id="KW-1185">Reference proteome</keyword>
<dbReference type="RefSeq" id="WP_095618198.1">
    <property type="nucleotide sequence ID" value="NZ_NSKD01000007.1"/>
</dbReference>
<organism evidence="1 2">
    <name type="scientific">Halovibrio salipaludis</name>
    <dbReference type="NCBI Taxonomy" id="2032626"/>
    <lineage>
        <taxon>Bacteria</taxon>
        <taxon>Pseudomonadati</taxon>
        <taxon>Pseudomonadota</taxon>
        <taxon>Gammaproteobacteria</taxon>
        <taxon>Oceanospirillales</taxon>
        <taxon>Halomonadaceae</taxon>
        <taxon>Halovibrio</taxon>
    </lineage>
</organism>
<gene>
    <name evidence="1" type="ORF">CK501_13095</name>
</gene>
<protein>
    <recommendedName>
        <fullName evidence="3">Helix-turn-helix domain-containing protein</fullName>
    </recommendedName>
</protein>
<evidence type="ECO:0008006" key="3">
    <source>
        <dbReference type="Google" id="ProtNLM"/>
    </source>
</evidence>
<accession>A0A2A2F1L6</accession>
<comment type="caution">
    <text evidence="1">The sequence shown here is derived from an EMBL/GenBank/DDBJ whole genome shotgun (WGS) entry which is preliminary data.</text>
</comment>
<proteinExistence type="predicted"/>
<dbReference type="EMBL" id="NSKD01000007">
    <property type="protein sequence ID" value="PAU78624.1"/>
    <property type="molecule type" value="Genomic_DNA"/>
</dbReference>
<dbReference type="Proteomes" id="UP000218896">
    <property type="component" value="Unassembled WGS sequence"/>
</dbReference>
<dbReference type="OrthoDB" id="6058756at2"/>
<evidence type="ECO:0000313" key="1">
    <source>
        <dbReference type="EMBL" id="PAU78624.1"/>
    </source>
</evidence>